<feature type="signal peptide" evidence="1">
    <location>
        <begin position="1"/>
        <end position="18"/>
    </location>
</feature>
<evidence type="ECO:0000313" key="2">
    <source>
        <dbReference type="EMBL" id="MFM2483883.1"/>
    </source>
</evidence>
<evidence type="ECO:0008006" key="4">
    <source>
        <dbReference type="Google" id="ProtNLM"/>
    </source>
</evidence>
<keyword evidence="1" id="KW-0732">Signal</keyword>
<protein>
    <recommendedName>
        <fullName evidence="4">DUF4136 domain-containing protein</fullName>
    </recommendedName>
</protein>
<proteinExistence type="predicted"/>
<dbReference type="RefSeq" id="WP_408622036.1">
    <property type="nucleotide sequence ID" value="NZ_JBEQCT010000001.1"/>
</dbReference>
<name>A0ABW9G2X3_9GAMM</name>
<evidence type="ECO:0000313" key="3">
    <source>
        <dbReference type="Proteomes" id="UP001629953"/>
    </source>
</evidence>
<gene>
    <name evidence="2" type="ORF">ABUE30_02175</name>
</gene>
<accession>A0ABW9G2X3</accession>
<comment type="caution">
    <text evidence="2">The sequence shown here is derived from an EMBL/GenBank/DDBJ whole genome shotgun (WGS) entry which is preliminary data.</text>
</comment>
<sequence length="211" mass="23853">MIKALFTQLYIAMLSVFAVIALSGCVSNDTAVLTNAQDVHLLPKTKMANSDWHPQTLMVSRDTRYPLIVGSLMRFSPAMLKGTAEFKGALKQNYHWLTQELASLLNYRGFVIHSSNNATLWFAAALYHPPLQHNTDSLEKIYQANSQPVTQRQSLSILLRIYRRGAYVPLWQGAVDNYATRLPDGQIKIDPVRARQDLIRLLRTIPMKVAN</sequence>
<dbReference type="EMBL" id="JBEQCT010000001">
    <property type="protein sequence ID" value="MFM2483883.1"/>
    <property type="molecule type" value="Genomic_DNA"/>
</dbReference>
<dbReference type="PROSITE" id="PS51257">
    <property type="entry name" value="PROKAR_LIPOPROTEIN"/>
    <property type="match status" value="1"/>
</dbReference>
<organism evidence="2 3">
    <name type="scientific">Celerinatantimonas yamalensis</name>
    <dbReference type="NCBI Taxonomy" id="559956"/>
    <lineage>
        <taxon>Bacteria</taxon>
        <taxon>Pseudomonadati</taxon>
        <taxon>Pseudomonadota</taxon>
        <taxon>Gammaproteobacteria</taxon>
        <taxon>Celerinatantimonadaceae</taxon>
        <taxon>Celerinatantimonas</taxon>
    </lineage>
</organism>
<evidence type="ECO:0000256" key="1">
    <source>
        <dbReference type="SAM" id="SignalP"/>
    </source>
</evidence>
<keyword evidence="3" id="KW-1185">Reference proteome</keyword>
<feature type="chain" id="PRO_5045106067" description="DUF4136 domain-containing protein" evidence="1">
    <location>
        <begin position="19"/>
        <end position="211"/>
    </location>
</feature>
<dbReference type="Proteomes" id="UP001629953">
    <property type="component" value="Unassembled WGS sequence"/>
</dbReference>
<reference evidence="2 3" key="1">
    <citation type="journal article" date="2013" name="Int. J. Syst. Evol. Microbiol.">
        <title>Celerinatantimonas yamalensis sp. nov., a cold-adapted diazotrophic bacterium from a cold permafrost brine.</title>
        <authorList>
            <person name="Shcherbakova V."/>
            <person name="Chuvilskaya N."/>
            <person name="Rivkina E."/>
            <person name="Demidov N."/>
            <person name="Uchaeva V."/>
            <person name="Suetin S."/>
            <person name="Suzina N."/>
            <person name="Gilichinsky D."/>
        </authorList>
    </citation>
    <scope>NUCLEOTIDE SEQUENCE [LARGE SCALE GENOMIC DNA]</scope>
    <source>
        <strain evidence="2 3">C7</strain>
    </source>
</reference>